<accession>A0ACA9PH46</accession>
<name>A0ACA9PH46_9GLOM</name>
<protein>
    <submittedName>
        <fullName evidence="1">12156_t:CDS:1</fullName>
    </submittedName>
</protein>
<evidence type="ECO:0000313" key="1">
    <source>
        <dbReference type="EMBL" id="CAG8709187.1"/>
    </source>
</evidence>
<dbReference type="EMBL" id="CAJVPW010025569">
    <property type="protein sequence ID" value="CAG8709187.1"/>
    <property type="molecule type" value="Genomic_DNA"/>
</dbReference>
<reference evidence="1" key="1">
    <citation type="submission" date="2021-06" db="EMBL/GenBank/DDBJ databases">
        <authorList>
            <person name="Kallberg Y."/>
            <person name="Tangrot J."/>
            <person name="Rosling A."/>
        </authorList>
    </citation>
    <scope>NUCLEOTIDE SEQUENCE</scope>
    <source>
        <strain evidence="1">28 12/20/2015</strain>
    </source>
</reference>
<dbReference type="Proteomes" id="UP000789366">
    <property type="component" value="Unassembled WGS sequence"/>
</dbReference>
<sequence>MSDITKVICQEQTIIDKLESKYPTIKQLFDEKPDQTLAKLKSAGALYTKVFKQTLTVNHSSNEDSIKAWDDYLPAIESYLASICNKMSLKDPRDGTEYNLYEHLRPARKVLAEEIQKQHYNIYDYWPEVGESQESDVELYINGAYKSGNNFYIIWSCIGWIKVKDYVSTSNNYNASFEGKPDIKLVIFNFEKLQMLETAAKKNYKKALKSLGSAKSLEWDEF</sequence>
<gene>
    <name evidence="1" type="ORF">SPELUC_LOCUS11705</name>
</gene>
<proteinExistence type="predicted"/>
<comment type="caution">
    <text evidence="1">The sequence shown here is derived from an EMBL/GenBank/DDBJ whole genome shotgun (WGS) entry which is preliminary data.</text>
</comment>
<keyword evidence="2" id="KW-1185">Reference proteome</keyword>
<evidence type="ECO:0000313" key="2">
    <source>
        <dbReference type="Proteomes" id="UP000789366"/>
    </source>
</evidence>
<organism evidence="1 2">
    <name type="scientific">Cetraspora pellucida</name>
    <dbReference type="NCBI Taxonomy" id="1433469"/>
    <lineage>
        <taxon>Eukaryota</taxon>
        <taxon>Fungi</taxon>
        <taxon>Fungi incertae sedis</taxon>
        <taxon>Mucoromycota</taxon>
        <taxon>Glomeromycotina</taxon>
        <taxon>Glomeromycetes</taxon>
        <taxon>Diversisporales</taxon>
        <taxon>Gigasporaceae</taxon>
        <taxon>Cetraspora</taxon>
    </lineage>
</organism>